<keyword evidence="6" id="KW-0862">Zinc</keyword>
<comment type="caution">
    <text evidence="14">The sequence shown here is derived from an EMBL/GenBank/DDBJ whole genome shotgun (WGS) entry which is preliminary data.</text>
</comment>
<evidence type="ECO:0000256" key="9">
    <source>
        <dbReference type="ARBA" id="ARBA00023163"/>
    </source>
</evidence>
<gene>
    <name evidence="14" type="ORF">ElyMa_001262500</name>
</gene>
<evidence type="ECO:0000256" key="1">
    <source>
        <dbReference type="ARBA" id="ARBA00004123"/>
    </source>
</evidence>
<dbReference type="PROSITE" id="PS00028">
    <property type="entry name" value="ZINC_FINGER_C2H2_1"/>
    <property type="match status" value="1"/>
</dbReference>
<evidence type="ECO:0000256" key="12">
    <source>
        <dbReference type="SAM" id="MobiDB-lite"/>
    </source>
</evidence>
<dbReference type="GO" id="GO:0000981">
    <property type="term" value="F:DNA-binding transcription factor activity, RNA polymerase II-specific"/>
    <property type="evidence" value="ECO:0007669"/>
    <property type="project" value="TreeGrafter"/>
</dbReference>
<dbReference type="FunFam" id="3.30.160.60:FF:001156">
    <property type="entry name" value="Zinc finger protein 407"/>
    <property type="match status" value="1"/>
</dbReference>
<accession>A0AAV4ID11</accession>
<dbReference type="GO" id="GO:0000977">
    <property type="term" value="F:RNA polymerase II transcription regulatory region sequence-specific DNA binding"/>
    <property type="evidence" value="ECO:0007669"/>
    <property type="project" value="TreeGrafter"/>
</dbReference>
<comment type="similarity">
    <text evidence="2">Belongs to the krueppel C2H2-type zinc-finger protein family.</text>
</comment>
<name>A0AAV4ID11_9GAST</name>
<dbReference type="AlphaFoldDB" id="A0AAV4ID11"/>
<evidence type="ECO:0000256" key="10">
    <source>
        <dbReference type="ARBA" id="ARBA00023242"/>
    </source>
</evidence>
<evidence type="ECO:0000256" key="11">
    <source>
        <dbReference type="PROSITE-ProRule" id="PRU00042"/>
    </source>
</evidence>
<feature type="region of interest" description="Disordered" evidence="12">
    <location>
        <begin position="977"/>
        <end position="1017"/>
    </location>
</feature>
<evidence type="ECO:0000256" key="8">
    <source>
        <dbReference type="ARBA" id="ARBA00023125"/>
    </source>
</evidence>
<dbReference type="EMBL" id="BMAT01002490">
    <property type="protein sequence ID" value="GFS07950.1"/>
    <property type="molecule type" value="Genomic_DNA"/>
</dbReference>
<keyword evidence="5 11" id="KW-0863">Zinc-finger</keyword>
<keyword evidence="10" id="KW-0539">Nucleus</keyword>
<organism evidence="14 15">
    <name type="scientific">Elysia marginata</name>
    <dbReference type="NCBI Taxonomy" id="1093978"/>
    <lineage>
        <taxon>Eukaryota</taxon>
        <taxon>Metazoa</taxon>
        <taxon>Spiralia</taxon>
        <taxon>Lophotrochozoa</taxon>
        <taxon>Mollusca</taxon>
        <taxon>Gastropoda</taxon>
        <taxon>Heterobranchia</taxon>
        <taxon>Euthyneura</taxon>
        <taxon>Panpulmonata</taxon>
        <taxon>Sacoglossa</taxon>
        <taxon>Placobranchoidea</taxon>
        <taxon>Plakobranchidae</taxon>
        <taxon>Elysia</taxon>
    </lineage>
</organism>
<dbReference type="PANTHER" id="PTHR14196">
    <property type="entry name" value="ODD-SKIPPED - RELATED"/>
    <property type="match status" value="1"/>
</dbReference>
<dbReference type="InterPro" id="IPR036236">
    <property type="entry name" value="Znf_C2H2_sf"/>
</dbReference>
<evidence type="ECO:0000256" key="3">
    <source>
        <dbReference type="ARBA" id="ARBA00022723"/>
    </source>
</evidence>
<dbReference type="InterPro" id="IPR050717">
    <property type="entry name" value="C2H2-ZF_Transcription_Reg"/>
</dbReference>
<dbReference type="PANTHER" id="PTHR14196:SF12">
    <property type="entry name" value="ZINC FINGER PROTEIN 208-LIKE"/>
    <property type="match status" value="1"/>
</dbReference>
<reference evidence="14 15" key="1">
    <citation type="journal article" date="2021" name="Elife">
        <title>Chloroplast acquisition without the gene transfer in kleptoplastic sea slugs, Plakobranchus ocellatus.</title>
        <authorList>
            <person name="Maeda T."/>
            <person name="Takahashi S."/>
            <person name="Yoshida T."/>
            <person name="Shimamura S."/>
            <person name="Takaki Y."/>
            <person name="Nagai Y."/>
            <person name="Toyoda A."/>
            <person name="Suzuki Y."/>
            <person name="Arimoto A."/>
            <person name="Ishii H."/>
            <person name="Satoh N."/>
            <person name="Nishiyama T."/>
            <person name="Hasebe M."/>
            <person name="Maruyama T."/>
            <person name="Minagawa J."/>
            <person name="Obokata J."/>
            <person name="Shigenobu S."/>
        </authorList>
    </citation>
    <scope>NUCLEOTIDE SEQUENCE [LARGE SCALE GENOMIC DNA]</scope>
</reference>
<keyword evidence="3" id="KW-0479">Metal-binding</keyword>
<dbReference type="Pfam" id="PF13909">
    <property type="entry name" value="zf-H2C2_5"/>
    <property type="match status" value="1"/>
</dbReference>
<feature type="domain" description="C2H2-type" evidence="13">
    <location>
        <begin position="672"/>
        <end position="699"/>
    </location>
</feature>
<feature type="compositionally biased region" description="Low complexity" evidence="12">
    <location>
        <begin position="991"/>
        <end position="1001"/>
    </location>
</feature>
<dbReference type="PROSITE" id="PS50157">
    <property type="entry name" value="ZINC_FINGER_C2H2_2"/>
    <property type="match status" value="4"/>
</dbReference>
<evidence type="ECO:0000256" key="7">
    <source>
        <dbReference type="ARBA" id="ARBA00023015"/>
    </source>
</evidence>
<dbReference type="InterPro" id="IPR013087">
    <property type="entry name" value="Znf_C2H2_type"/>
</dbReference>
<dbReference type="SUPFAM" id="SSF57667">
    <property type="entry name" value="beta-beta-alpha zinc fingers"/>
    <property type="match status" value="1"/>
</dbReference>
<keyword evidence="8" id="KW-0238">DNA-binding</keyword>
<feature type="domain" description="C2H2-type" evidence="13">
    <location>
        <begin position="1031"/>
        <end position="1058"/>
    </location>
</feature>
<evidence type="ECO:0000256" key="6">
    <source>
        <dbReference type="ARBA" id="ARBA00022833"/>
    </source>
</evidence>
<evidence type="ECO:0000259" key="13">
    <source>
        <dbReference type="PROSITE" id="PS50157"/>
    </source>
</evidence>
<feature type="compositionally biased region" description="Polar residues" evidence="12">
    <location>
        <begin position="799"/>
        <end position="808"/>
    </location>
</feature>
<keyword evidence="15" id="KW-1185">Reference proteome</keyword>
<feature type="region of interest" description="Disordered" evidence="12">
    <location>
        <begin position="474"/>
        <end position="497"/>
    </location>
</feature>
<sequence length="1073" mass="121082">MIKINVNSLTKKELTIGNEIRGNVPFPEDNTPKYDSGYCNLDLDCRMTFQPGRYPPTLLPDWLLTPVYSDQGSNLFPLWPTHQSANISLSFPTSPPDPRFSATQALVDLALPKPHHQCLVRPEVKQLPLAVVKPKAIRLYDIHIGVESRLPVSGPGPGFEEPFTSDRATTMLSCLAPAVSLAYREVPREPVVSLAYREVPRDSRRNELASIFTPLPSLVSDYQLRPPQVDKRFQPPSCGCHQTGTSGLGFQGSKAHSKSQGAIPFCVGFPTSCPSQTMPSAQVSNLFGPPVLPLKQHQGFLKNIHRVDAQSGKIQGLRTSKKNFNPWGGGPAKEQTNQGFFARPPHLGTACGRWNNTSQHQQTTTLGGLHPERFYSPGFSTATVCKEQSTRHRDQRYEPRLQVTDVDSNAFNISGRSTKQATQKLFLNPWETFLKKEDFNKNTYFQGKPNYEQDKGKERIKCFPHSEIEMSRYCNHPDLSKSEKKKSKDKRIVPSKKSVKRIDVSKYLKKASKLNKEAAGTRKIGKAKRFSFSNHYDSLEPNRVHNNAEKVFPYQDEYPTVISVSPATEPVNLGQGHVLGASANERKVFRCPQCRYVTDRKNNLKRHIVTMHHTSSKTLECCGIAFQSKAALREHNSVFHKGGYRCSLCARNFCRKALLRRHLTVHSGQKDFFCEQCGYATSHKSNLERHQKVHVKKEEDVRDIEQVGNVKATPCIVHDRNVVADMRGESLSFSKSLERGNSCEERQFRGSYTPYYPHVDGDQFTGLFLPTHKHQNDNKDIEGDNLRNECNSPERITDESCSTGSKTVNDSKHITDYSPLTVMERRHRYPGNSRSRSLHKAHRTRGLLSKRIRDTYVNQIRPRIKMEASFCVSPNKNCTADEKVEYQRGVQKNGRKSCDTVTILSLDKQQEKETCRIEDECSSDNETNNLNLTFDVNIPEQKLGSSSIDNFGSVVRNVKNIFSDQSFEETPHVMNQTPHAEVKNNDPLQLSPSSNSGSCSSRHAQQQVGLSSPVKRHKQQDTRKRLCDVIYSCSECDQTFTTQLELGEHRCLSTANTASFCLSLVTSYQKDCL</sequence>
<feature type="domain" description="C2H2-type" evidence="13">
    <location>
        <begin position="644"/>
        <end position="671"/>
    </location>
</feature>
<feature type="region of interest" description="Disordered" evidence="12">
    <location>
        <begin position="793"/>
        <end position="812"/>
    </location>
</feature>
<dbReference type="GO" id="GO:0005634">
    <property type="term" value="C:nucleus"/>
    <property type="evidence" value="ECO:0007669"/>
    <property type="project" value="UniProtKB-SubCell"/>
</dbReference>
<proteinExistence type="inferred from homology"/>
<evidence type="ECO:0000313" key="14">
    <source>
        <dbReference type="EMBL" id="GFS07950.1"/>
    </source>
</evidence>
<evidence type="ECO:0000256" key="2">
    <source>
        <dbReference type="ARBA" id="ARBA00006991"/>
    </source>
</evidence>
<keyword evidence="7" id="KW-0805">Transcription regulation</keyword>
<comment type="subcellular location">
    <subcellularLocation>
        <location evidence="1">Nucleus</location>
    </subcellularLocation>
</comment>
<dbReference type="SMART" id="SM00355">
    <property type="entry name" value="ZnF_C2H2"/>
    <property type="match status" value="5"/>
</dbReference>
<dbReference type="Pfam" id="PF00096">
    <property type="entry name" value="zf-C2H2"/>
    <property type="match status" value="2"/>
</dbReference>
<keyword evidence="4" id="KW-0677">Repeat</keyword>
<dbReference type="Gene3D" id="3.30.160.60">
    <property type="entry name" value="Classic Zinc Finger"/>
    <property type="match status" value="3"/>
</dbReference>
<protein>
    <submittedName>
        <fullName evidence="14">Zinc finger protein</fullName>
    </submittedName>
</protein>
<evidence type="ECO:0000313" key="15">
    <source>
        <dbReference type="Proteomes" id="UP000762676"/>
    </source>
</evidence>
<dbReference type="GO" id="GO:0008270">
    <property type="term" value="F:zinc ion binding"/>
    <property type="evidence" value="ECO:0007669"/>
    <property type="project" value="UniProtKB-KW"/>
</dbReference>
<keyword evidence="9" id="KW-0804">Transcription</keyword>
<evidence type="ECO:0000256" key="5">
    <source>
        <dbReference type="ARBA" id="ARBA00022771"/>
    </source>
</evidence>
<evidence type="ECO:0000256" key="4">
    <source>
        <dbReference type="ARBA" id="ARBA00022737"/>
    </source>
</evidence>
<dbReference type="Proteomes" id="UP000762676">
    <property type="component" value="Unassembled WGS sequence"/>
</dbReference>
<feature type="domain" description="C2H2-type" evidence="13">
    <location>
        <begin position="589"/>
        <end position="618"/>
    </location>
</feature>
<feature type="compositionally biased region" description="Basic residues" evidence="12">
    <location>
        <begin position="483"/>
        <end position="497"/>
    </location>
</feature>